<feature type="compositionally biased region" description="Basic and acidic residues" evidence="9">
    <location>
        <begin position="721"/>
        <end position="745"/>
    </location>
</feature>
<dbReference type="Pfam" id="PF00069">
    <property type="entry name" value="Pkinase"/>
    <property type="match status" value="1"/>
</dbReference>
<evidence type="ECO:0000256" key="10">
    <source>
        <dbReference type="SAM" id="Phobius"/>
    </source>
</evidence>
<dbReference type="InterPro" id="IPR005543">
    <property type="entry name" value="PASTA_dom"/>
</dbReference>
<feature type="compositionally biased region" description="Gly residues" evidence="9">
    <location>
        <begin position="449"/>
        <end position="472"/>
    </location>
</feature>
<dbReference type="EMBL" id="CAACXN010000014">
    <property type="protein sequence ID" value="VEW12476.1"/>
    <property type="molecule type" value="Genomic_DNA"/>
</dbReference>
<dbReference type="InterPro" id="IPR000719">
    <property type="entry name" value="Prot_kinase_dom"/>
</dbReference>
<dbReference type="FunFam" id="1.10.510.10:FF:000021">
    <property type="entry name" value="Serine/threonine protein kinase"/>
    <property type="match status" value="1"/>
</dbReference>
<dbReference type="PANTHER" id="PTHR43289">
    <property type="entry name" value="MITOGEN-ACTIVATED PROTEIN KINASE KINASE KINASE 20-RELATED"/>
    <property type="match status" value="1"/>
</dbReference>
<keyword evidence="5 14" id="KW-0418">Kinase</keyword>
<dbReference type="PANTHER" id="PTHR43289:SF34">
    <property type="entry name" value="SERINE_THREONINE-PROTEIN KINASE YBDM-RELATED"/>
    <property type="match status" value="1"/>
</dbReference>
<evidence type="ECO:0000313" key="16">
    <source>
        <dbReference type="Proteomes" id="UP000594979"/>
    </source>
</evidence>
<dbReference type="SUPFAM" id="SSF56112">
    <property type="entry name" value="Protein kinase-like (PK-like)"/>
    <property type="match status" value="1"/>
</dbReference>
<feature type="transmembrane region" description="Helical" evidence="10">
    <location>
        <begin position="496"/>
        <end position="515"/>
    </location>
</feature>
<evidence type="ECO:0000313" key="14">
    <source>
        <dbReference type="EMBL" id="VEW12476.1"/>
    </source>
</evidence>
<feature type="domain" description="PASTA" evidence="12">
    <location>
        <begin position="587"/>
        <end position="654"/>
    </location>
</feature>
<feature type="domain" description="Protein kinase" evidence="11">
    <location>
        <begin position="17"/>
        <end position="272"/>
    </location>
</feature>
<evidence type="ECO:0000256" key="8">
    <source>
        <dbReference type="ARBA" id="ARBA00048679"/>
    </source>
</evidence>
<feature type="compositionally biased region" description="Low complexity" evidence="9">
    <location>
        <begin position="437"/>
        <end position="448"/>
    </location>
</feature>
<dbReference type="Proteomes" id="UP000386281">
    <property type="component" value="Unassembled WGS sequence"/>
</dbReference>
<comment type="catalytic activity">
    <reaction evidence="7">
        <text>L-threonyl-[protein] + ATP = O-phospho-L-threonyl-[protein] + ADP + H(+)</text>
        <dbReference type="Rhea" id="RHEA:46608"/>
        <dbReference type="Rhea" id="RHEA-COMP:11060"/>
        <dbReference type="Rhea" id="RHEA-COMP:11605"/>
        <dbReference type="ChEBI" id="CHEBI:15378"/>
        <dbReference type="ChEBI" id="CHEBI:30013"/>
        <dbReference type="ChEBI" id="CHEBI:30616"/>
        <dbReference type="ChEBI" id="CHEBI:61977"/>
        <dbReference type="ChEBI" id="CHEBI:456216"/>
        <dbReference type="EC" id="2.7.11.1"/>
    </reaction>
</comment>
<keyword evidence="10" id="KW-1133">Transmembrane helix</keyword>
<evidence type="ECO:0000256" key="2">
    <source>
        <dbReference type="ARBA" id="ARBA00022527"/>
    </source>
</evidence>
<dbReference type="KEGG" id="bcau:I6G59_14270"/>
<dbReference type="Proteomes" id="UP000594979">
    <property type="component" value="Chromosome"/>
</dbReference>
<dbReference type="InterPro" id="IPR011009">
    <property type="entry name" value="Kinase-like_dom_sf"/>
</dbReference>
<keyword evidence="3 14" id="KW-0808">Transferase</keyword>
<dbReference type="GO" id="GO:0004674">
    <property type="term" value="F:protein serine/threonine kinase activity"/>
    <property type="evidence" value="ECO:0007669"/>
    <property type="project" value="UniProtKB-KW"/>
</dbReference>
<proteinExistence type="predicted"/>
<dbReference type="GO" id="GO:0005524">
    <property type="term" value="F:ATP binding"/>
    <property type="evidence" value="ECO:0007669"/>
    <property type="project" value="UniProtKB-KW"/>
</dbReference>
<feature type="region of interest" description="Disordered" evidence="9">
    <location>
        <begin position="372"/>
        <end position="494"/>
    </location>
</feature>
<dbReference type="Gene3D" id="1.10.510.10">
    <property type="entry name" value="Transferase(Phosphotransferase) domain 1"/>
    <property type="match status" value="1"/>
</dbReference>
<dbReference type="GO" id="GO:0045717">
    <property type="term" value="P:negative regulation of fatty acid biosynthetic process"/>
    <property type="evidence" value="ECO:0007669"/>
    <property type="project" value="UniProtKB-ARBA"/>
</dbReference>
<evidence type="ECO:0000259" key="12">
    <source>
        <dbReference type="PROSITE" id="PS51178"/>
    </source>
</evidence>
<keyword evidence="10" id="KW-0812">Transmembrane</keyword>
<dbReference type="Gene3D" id="3.30.10.20">
    <property type="match status" value="3"/>
</dbReference>
<evidence type="ECO:0000256" key="5">
    <source>
        <dbReference type="ARBA" id="ARBA00022777"/>
    </source>
</evidence>
<feature type="compositionally biased region" description="Basic and acidic residues" evidence="9">
    <location>
        <begin position="308"/>
        <end position="319"/>
    </location>
</feature>
<evidence type="ECO:0000313" key="13">
    <source>
        <dbReference type="EMBL" id="QPS33109.1"/>
    </source>
</evidence>
<dbReference type="EC" id="2.7.11.1" evidence="1"/>
<reference evidence="14 15" key="1">
    <citation type="submission" date="2019-02" db="EMBL/GenBank/DDBJ databases">
        <authorList>
            <consortium name="Pathogen Informatics"/>
        </authorList>
    </citation>
    <scope>NUCLEOTIDE SEQUENCE [LARGE SCALE GENOMIC DNA]</scope>
    <source>
        <strain evidence="14 15">3012STDY7078520</strain>
    </source>
</reference>
<evidence type="ECO:0000256" key="6">
    <source>
        <dbReference type="ARBA" id="ARBA00022840"/>
    </source>
</evidence>
<dbReference type="InterPro" id="IPR008271">
    <property type="entry name" value="Ser/Thr_kinase_AS"/>
</dbReference>
<dbReference type="SMART" id="SM00740">
    <property type="entry name" value="PASTA"/>
    <property type="match status" value="3"/>
</dbReference>
<protein>
    <recommendedName>
        <fullName evidence="1">non-specific serine/threonine protein kinase</fullName>
        <ecNumber evidence="1">2.7.11.1</ecNumber>
    </recommendedName>
</protein>
<reference evidence="13 16" key="2">
    <citation type="submission" date="2020-12" db="EMBL/GenBank/DDBJ databases">
        <title>FDA dAtabase for Regulatory Grade micrObial Sequences (FDA-ARGOS): Supporting development and validation of Infectious Disease Dx tests.</title>
        <authorList>
            <person name="Sproer C."/>
            <person name="Gronow S."/>
            <person name="Severitt S."/>
            <person name="Schroder I."/>
            <person name="Tallon L."/>
            <person name="Sadzewicz L."/>
            <person name="Zhao X."/>
            <person name="Boylan J."/>
            <person name="Ott S."/>
            <person name="Bowen H."/>
            <person name="Vavikolanu K."/>
            <person name="Mehta A."/>
            <person name="Aluvathingal J."/>
            <person name="Nadendla S."/>
            <person name="Lowell S."/>
            <person name="Myers T."/>
            <person name="Yan Y."/>
            <person name="Sichtig H."/>
        </authorList>
    </citation>
    <scope>NUCLEOTIDE SEQUENCE [LARGE SCALE GENOMIC DNA]</scope>
    <source>
        <strain evidence="13 16">FDAARGOS_902</strain>
    </source>
</reference>
<evidence type="ECO:0000259" key="11">
    <source>
        <dbReference type="PROSITE" id="PS50011"/>
    </source>
</evidence>
<dbReference type="AlphaFoldDB" id="A0A449D4N1"/>
<evidence type="ECO:0000256" key="4">
    <source>
        <dbReference type="ARBA" id="ARBA00022741"/>
    </source>
</evidence>
<evidence type="ECO:0000256" key="3">
    <source>
        <dbReference type="ARBA" id="ARBA00022679"/>
    </source>
</evidence>
<feature type="compositionally biased region" description="Low complexity" evidence="9">
    <location>
        <begin position="331"/>
        <end position="351"/>
    </location>
</feature>
<keyword evidence="2" id="KW-0723">Serine/threonine-protein kinase</keyword>
<name>A0A449D4N1_9MICO</name>
<evidence type="ECO:0000256" key="1">
    <source>
        <dbReference type="ARBA" id="ARBA00012513"/>
    </source>
</evidence>
<dbReference type="Pfam" id="PF03793">
    <property type="entry name" value="PASTA"/>
    <property type="match status" value="3"/>
</dbReference>
<keyword evidence="6" id="KW-0067">ATP-binding</keyword>
<dbReference type="EMBL" id="CP065682">
    <property type="protein sequence ID" value="QPS33109.1"/>
    <property type="molecule type" value="Genomic_DNA"/>
</dbReference>
<dbReference type="PROSITE" id="PS00108">
    <property type="entry name" value="PROTEIN_KINASE_ST"/>
    <property type="match status" value="1"/>
</dbReference>
<feature type="compositionally biased region" description="Acidic residues" evidence="9">
    <location>
        <begin position="380"/>
        <end position="395"/>
    </location>
</feature>
<dbReference type="CDD" id="cd14014">
    <property type="entry name" value="STKc_PknB_like"/>
    <property type="match status" value="1"/>
</dbReference>
<dbReference type="RefSeq" id="WP_190246781.1">
    <property type="nucleotide sequence ID" value="NZ_CAACXN010000014.1"/>
</dbReference>
<dbReference type="Gene3D" id="3.30.200.20">
    <property type="entry name" value="Phosphorylase Kinase, domain 1"/>
    <property type="match status" value="1"/>
</dbReference>
<organism evidence="14 15">
    <name type="scientific">Brevibacterium casei</name>
    <dbReference type="NCBI Taxonomy" id="33889"/>
    <lineage>
        <taxon>Bacteria</taxon>
        <taxon>Bacillati</taxon>
        <taxon>Actinomycetota</taxon>
        <taxon>Actinomycetes</taxon>
        <taxon>Micrococcales</taxon>
        <taxon>Brevibacteriaceae</taxon>
        <taxon>Brevibacterium</taxon>
    </lineage>
</organism>
<dbReference type="PROSITE" id="PS50011">
    <property type="entry name" value="PROTEIN_KINASE_DOM"/>
    <property type="match status" value="1"/>
</dbReference>
<accession>A0A449D4N1</accession>
<gene>
    <name evidence="14" type="primary">pknB_2</name>
    <name evidence="13" type="ORF">I6G59_14270</name>
    <name evidence="14" type="ORF">NCTC12391_01561</name>
</gene>
<feature type="domain" description="PASTA" evidence="12">
    <location>
        <begin position="520"/>
        <end position="586"/>
    </location>
</feature>
<feature type="region of interest" description="Disordered" evidence="9">
    <location>
        <begin position="720"/>
        <end position="745"/>
    </location>
</feature>
<dbReference type="SMART" id="SM00220">
    <property type="entry name" value="S_TKc"/>
    <property type="match status" value="1"/>
</dbReference>
<evidence type="ECO:0000256" key="7">
    <source>
        <dbReference type="ARBA" id="ARBA00047899"/>
    </source>
</evidence>
<dbReference type="CDD" id="cd06577">
    <property type="entry name" value="PASTA_pknB"/>
    <property type="match status" value="3"/>
</dbReference>
<keyword evidence="4" id="KW-0547">Nucleotide-binding</keyword>
<evidence type="ECO:0000256" key="9">
    <source>
        <dbReference type="SAM" id="MobiDB-lite"/>
    </source>
</evidence>
<feature type="domain" description="PASTA" evidence="12">
    <location>
        <begin position="655"/>
        <end position="721"/>
    </location>
</feature>
<sequence length="745" mass="77770">MNSLPDPLIGVVLNDRYRIDAKIARGGMAMVYRGTDLRLDREIAIKVMHEHLISDDTFVERFRREAINAGRLTHPNLVAIHDQARDGDVVYLVMEHLPSVTLRRELKHRGTFTPRQAIVVLDAILAALEAVHSTGIIHRDLKPDNVLLGTDGQVKLADFGLARAVTSATTTKTLIGTVGYVAPELVTRAGADARTDLYTVGIMFYEMLTGSQPYTDDVPIQVAYRHVHDTVPPPSERTDGISPLLDALVLWATSKDPEDRPEDAGEFRRALAEARAQMSDAELDYGDPDAVAGEHSPALTASIDLGEEVPKERKSRTDEIPYLAEADADGEGTAAADDAANAAANGDEDSASVPLAGTAAAVAAGGTAAAIATAPRAEPAEDTDDPQDASDDDAAADGATASADDDDTADDVTGSADAADTGKDGKSTRAGKRTRTKAAAMSAAAAAGSGSGGSGSAGSGSGGSGTGGGSRGAGDDDPAPVAAGAAHTRRRRRRRLATTVGAGIVVLALLAWLIIANLPAPTSIVPGQLAGKEFSEATEVVESSGLNPEKQEVFDDSIPAGTVIGSEPVGGTELSPDSTVTLVVSKGVETFAVPELEGLSAEKAKAALDDAGLGVGKVDEKYDENVAKGIVISASEKEGEELVHDAKVDLVVSKGDAPVEVPDVEGLTYDAAFATLTKRGFRVGKEEVFSDTVPKGKVVFQWPKSTEAKPYNSLVIVRVSKGKEEKKDDKPKDEKPKDEKKDEGK</sequence>
<dbReference type="FunFam" id="3.30.200.20:FF:000035">
    <property type="entry name" value="Serine/threonine protein kinase Stk1"/>
    <property type="match status" value="1"/>
</dbReference>
<comment type="catalytic activity">
    <reaction evidence="8">
        <text>L-seryl-[protein] + ATP = O-phospho-L-seryl-[protein] + ADP + H(+)</text>
        <dbReference type="Rhea" id="RHEA:17989"/>
        <dbReference type="Rhea" id="RHEA-COMP:9863"/>
        <dbReference type="Rhea" id="RHEA-COMP:11604"/>
        <dbReference type="ChEBI" id="CHEBI:15378"/>
        <dbReference type="ChEBI" id="CHEBI:29999"/>
        <dbReference type="ChEBI" id="CHEBI:30616"/>
        <dbReference type="ChEBI" id="CHEBI:83421"/>
        <dbReference type="ChEBI" id="CHEBI:456216"/>
        <dbReference type="EC" id="2.7.11.1"/>
    </reaction>
</comment>
<keyword evidence="10" id="KW-0472">Membrane</keyword>
<evidence type="ECO:0000313" key="15">
    <source>
        <dbReference type="Proteomes" id="UP000386281"/>
    </source>
</evidence>
<dbReference type="PROSITE" id="PS51178">
    <property type="entry name" value="PASTA"/>
    <property type="match status" value="3"/>
</dbReference>
<feature type="region of interest" description="Disordered" evidence="9">
    <location>
        <begin position="300"/>
        <end position="351"/>
    </location>
</feature>